<protein>
    <recommendedName>
        <fullName evidence="3">DUF4843 domain-containing protein</fullName>
    </recommendedName>
</protein>
<keyword evidence="2" id="KW-1185">Reference proteome</keyword>
<sequence>MKYINNYIWLLLIVLFAQGCKEDTLSTYPEEEGGDNIYFVEKFFRNSQDPMVRMISLGQTPTSVKDSLINILIRTTGEPSTEDRPVTVYAADTSSMKEGVHYDFVGSPKIRAGRVTDTLQVLLHRTEDLLTTRVYLNLQLKGNENFQTNIATKKNGSNVQDLLSLQLYLDDLFPVPYLWTTFSGKSLVEGYWGPYSRKKVELMLEVMKVDASVFYDSKKPFSLGTLLNFASYMKYWLTKEENEGRIYYDDKGNKITMGPFAN</sequence>
<dbReference type="InterPro" id="IPR032299">
    <property type="entry name" value="DUF4843"/>
</dbReference>
<evidence type="ECO:0000313" key="1">
    <source>
        <dbReference type="EMBL" id="GAA4146408.1"/>
    </source>
</evidence>
<dbReference type="EMBL" id="BAAAZI010000012">
    <property type="protein sequence ID" value="GAA4146408.1"/>
    <property type="molecule type" value="Genomic_DNA"/>
</dbReference>
<evidence type="ECO:0000313" key="2">
    <source>
        <dbReference type="Proteomes" id="UP001500101"/>
    </source>
</evidence>
<dbReference type="Proteomes" id="UP001500101">
    <property type="component" value="Unassembled WGS sequence"/>
</dbReference>
<proteinExistence type="predicted"/>
<organism evidence="1 2">
    <name type="scientific">Sphingobacterium kyonggiense</name>
    <dbReference type="NCBI Taxonomy" id="714075"/>
    <lineage>
        <taxon>Bacteria</taxon>
        <taxon>Pseudomonadati</taxon>
        <taxon>Bacteroidota</taxon>
        <taxon>Sphingobacteriia</taxon>
        <taxon>Sphingobacteriales</taxon>
        <taxon>Sphingobacteriaceae</taxon>
        <taxon>Sphingobacterium</taxon>
    </lineage>
</organism>
<accession>A0ABP7Z6G6</accession>
<name>A0ABP7Z6G6_9SPHI</name>
<dbReference type="RefSeq" id="WP_344675725.1">
    <property type="nucleotide sequence ID" value="NZ_BAAAZI010000012.1"/>
</dbReference>
<reference evidence="2" key="1">
    <citation type="journal article" date="2019" name="Int. J. Syst. Evol. Microbiol.">
        <title>The Global Catalogue of Microorganisms (GCM) 10K type strain sequencing project: providing services to taxonomists for standard genome sequencing and annotation.</title>
        <authorList>
            <consortium name="The Broad Institute Genomics Platform"/>
            <consortium name="The Broad Institute Genome Sequencing Center for Infectious Disease"/>
            <person name="Wu L."/>
            <person name="Ma J."/>
        </authorList>
    </citation>
    <scope>NUCLEOTIDE SEQUENCE [LARGE SCALE GENOMIC DNA]</scope>
    <source>
        <strain evidence="2">JCM 16704</strain>
    </source>
</reference>
<comment type="caution">
    <text evidence="1">The sequence shown here is derived from an EMBL/GenBank/DDBJ whole genome shotgun (WGS) entry which is preliminary data.</text>
</comment>
<evidence type="ECO:0008006" key="3">
    <source>
        <dbReference type="Google" id="ProtNLM"/>
    </source>
</evidence>
<dbReference type="PROSITE" id="PS51257">
    <property type="entry name" value="PROKAR_LIPOPROTEIN"/>
    <property type="match status" value="1"/>
</dbReference>
<dbReference type="Pfam" id="PF16132">
    <property type="entry name" value="DUF4843"/>
    <property type="match status" value="1"/>
</dbReference>
<gene>
    <name evidence="1" type="ORF">GCM10022216_31280</name>
</gene>